<evidence type="ECO:0000259" key="3">
    <source>
        <dbReference type="SMART" id="SM00181"/>
    </source>
</evidence>
<dbReference type="SMART" id="SM01411">
    <property type="entry name" value="Ephrin_rec_like"/>
    <property type="match status" value="9"/>
</dbReference>
<feature type="domain" description="EGF-like" evidence="3">
    <location>
        <begin position="529"/>
        <end position="568"/>
    </location>
</feature>
<keyword evidence="1" id="KW-0812">Transmembrane</keyword>
<keyword evidence="2" id="KW-0732">Signal</keyword>
<keyword evidence="1" id="KW-1133">Transmembrane helix</keyword>
<dbReference type="PANTHER" id="PTHR15332">
    <property type="entry name" value="PROPROTEIN CONVERTASE SUBTILISIN_KEXIN TYPE 5-LIKE"/>
    <property type="match status" value="1"/>
</dbReference>
<dbReference type="Proteomes" id="UP000054937">
    <property type="component" value="Unassembled WGS sequence"/>
</dbReference>
<evidence type="ECO:0000256" key="1">
    <source>
        <dbReference type="SAM" id="Phobius"/>
    </source>
</evidence>
<dbReference type="InterPro" id="IPR006212">
    <property type="entry name" value="Furin_repeat"/>
</dbReference>
<feature type="domain" description="EGF-like" evidence="3">
    <location>
        <begin position="663"/>
        <end position="709"/>
    </location>
</feature>
<reference evidence="4 5" key="1">
    <citation type="journal article" date="2015" name="Sci. Rep.">
        <title>Genome of the facultative scuticociliatosis pathogen Pseudocohnilembus persalinus provides insight into its virulence through horizontal gene transfer.</title>
        <authorList>
            <person name="Xiong J."/>
            <person name="Wang G."/>
            <person name="Cheng J."/>
            <person name="Tian M."/>
            <person name="Pan X."/>
            <person name="Warren A."/>
            <person name="Jiang C."/>
            <person name="Yuan D."/>
            <person name="Miao W."/>
        </authorList>
    </citation>
    <scope>NUCLEOTIDE SEQUENCE [LARGE SCALE GENOMIC DNA]</scope>
    <source>
        <strain evidence="4">36N120E</strain>
    </source>
</reference>
<evidence type="ECO:0000313" key="4">
    <source>
        <dbReference type="EMBL" id="KRW99232.1"/>
    </source>
</evidence>
<dbReference type="InterPro" id="IPR009030">
    <property type="entry name" value="Growth_fac_rcpt_cys_sf"/>
</dbReference>
<dbReference type="InterPro" id="IPR000742">
    <property type="entry name" value="EGF"/>
</dbReference>
<keyword evidence="5" id="KW-1185">Reference proteome</keyword>
<name>A0A0V0QAL0_PSEPJ</name>
<sequence>MNRFAKKINKVILFCWIIVIFNPVQGIQLDTTQWQEIDITDDFTNQNFKQYSQQSRLCDSQQISQTKYANLIRSESVYSGQILIQVLDEYGNQQCGKTISVEYQLKYSLTNTNVEGEFFLAYTSGVIGNFKVFFGFINESCNFSRGFLAPAQVITPDDFTSTGFYNLLAKTGKDHVYVVSQTYSSPYYLYLMILDISDTITYNIKNHVKLGTTDFRQNLFSIQVFSDDYAVVFARDNNDELQKITIDSDGNDVWDMAENQGIFLDFNYIYNYIQNKAIQIQNTNKYSIVTGDYKYDIFTIYTFQYNGNGQVQDICLKSYKDQFKIGVNKFFQSLEFGVINQDFLWIKGDNTNDSYRSVIFFANPLDCQVYRNPDDDSIYQYKLENFSQSHIFHTYYSNQTVSLIVSSSRINVSSNQSVQAIRINIGENCPKYCVTCKDFENCNSCVSANVQRNPYNQCQCPDRYYQDQSSDDCLQCPQYCKKCSDSENCQSCISSDGDRDVSNLCVCKDGYFQDTQSENCISCPNYCQTCSDSENCQSCILSEGDRDLSNYCICNDGYYQDTGSDDCLECPKYCSKCSDSENCQSCISTYGERDESNLCQCKNGYYQDTISDNCIECPQYCQTCSDQENCQSCIISNGERDEYNLCQCKDGYYQDTDSDNCIECSQYCQTCLDSQNCLSCISSAGERDESNLCQCKDGYYQDTQSDNCLECPQYCSKCSDSENCLTCIISMVIIKIPKVITVSCPQYCSKCSDLENCQSCIISNGERDESNLCQCKDGYYQDINSDNCIECPQYCSKCSDSQNCLSCISSNGERDESNLCQCKDGYYQDTQSDNCIECPQYCSKCSDSQNCLSCIVSNGERNQSNLCQCKDGYYQDTDSDNCIECPYYCQTCSDSENCQSCISSVGERDESNLCQCKDGYYQDTQSDNCIECPQYCSKCSDSENCLSCISSYGERDESNLCLCKDGYYQDGESYNCFECSEYCTTCSDQYTCDSCPFPSKLRDKDSKCSCKRGYYQDIEKDTCLPCSPECDKCLSQNQCETCLNKNFIGPNCNFSINEYFIDEKNKIKKCHQKCVGCDQESTKCIKCQEGNRQDVSNNCDCLPGYHDNMGMYKNCIKCPRFCKNCINENFCTDCEQGYFLNDYTHQCGKCERGQIWNQHTKQCQECFYYKNQCIFYCPDNTVEGKYNMCLEKVYKEQKSNEKWLIYFGIGFIIQLIIFGIILEWKIKKIIKYVTEEHQNNIKNEYEQLVDVEYQKAKEGNQQQQKNKIELFDQLLRRDIFKYEQKIESIFKKMQEHSNINSEITKPKQEVSQLITQQSILEQIYKEFIKEHGYQNKKKVDQKQEQHENA</sequence>
<feature type="domain" description="EGF-like" evidence="3">
    <location>
        <begin position="797"/>
        <end position="836"/>
    </location>
</feature>
<organism evidence="4 5">
    <name type="scientific">Pseudocohnilembus persalinus</name>
    <name type="common">Ciliate</name>
    <dbReference type="NCBI Taxonomy" id="266149"/>
    <lineage>
        <taxon>Eukaryota</taxon>
        <taxon>Sar</taxon>
        <taxon>Alveolata</taxon>
        <taxon>Ciliophora</taxon>
        <taxon>Intramacronucleata</taxon>
        <taxon>Oligohymenophorea</taxon>
        <taxon>Scuticociliatia</taxon>
        <taxon>Philasterida</taxon>
        <taxon>Pseudocohnilembidae</taxon>
        <taxon>Pseudocohnilembus</taxon>
    </lineage>
</organism>
<feature type="signal peptide" evidence="2">
    <location>
        <begin position="1"/>
        <end position="26"/>
    </location>
</feature>
<dbReference type="InParanoid" id="A0A0V0QAL0"/>
<feature type="domain" description="EGF-like" evidence="3">
    <location>
        <begin position="482"/>
        <end position="521"/>
    </location>
</feature>
<evidence type="ECO:0000256" key="2">
    <source>
        <dbReference type="SAM" id="SignalP"/>
    </source>
</evidence>
<feature type="domain" description="EGF-like" evidence="3">
    <location>
        <begin position="938"/>
        <end position="977"/>
    </location>
</feature>
<dbReference type="SMART" id="SM00261">
    <property type="entry name" value="FU"/>
    <property type="match status" value="15"/>
</dbReference>
<feature type="domain" description="EGF-like" evidence="3">
    <location>
        <begin position="623"/>
        <end position="662"/>
    </location>
</feature>
<feature type="chain" id="PRO_5006867382" evidence="2">
    <location>
        <begin position="27"/>
        <end position="1349"/>
    </location>
</feature>
<dbReference type="EMBL" id="LDAU01000219">
    <property type="protein sequence ID" value="KRW99232.1"/>
    <property type="molecule type" value="Genomic_DNA"/>
</dbReference>
<feature type="domain" description="EGF-like" evidence="3">
    <location>
        <begin position="1025"/>
        <end position="1053"/>
    </location>
</feature>
<dbReference type="SMART" id="SM00181">
    <property type="entry name" value="EGF"/>
    <property type="match status" value="13"/>
</dbReference>
<comment type="caution">
    <text evidence="4">The sequence shown here is derived from an EMBL/GenBank/DDBJ whole genome shotgun (WGS) entry which is preliminary data.</text>
</comment>
<feature type="transmembrane region" description="Helical" evidence="1">
    <location>
        <begin position="1203"/>
        <end position="1222"/>
    </location>
</feature>
<dbReference type="OrthoDB" id="10035969at2759"/>
<gene>
    <name evidence="4" type="ORF">PPERSA_04594</name>
</gene>
<keyword evidence="1" id="KW-0472">Membrane</keyword>
<dbReference type="Gene3D" id="2.10.220.10">
    <property type="entry name" value="Hormone Receptor, Insulin-like Growth Factor Receptor 1, Chain A, domain 2"/>
    <property type="match status" value="7"/>
</dbReference>
<feature type="domain" description="EGF-like" evidence="3">
    <location>
        <begin position="891"/>
        <end position="930"/>
    </location>
</feature>
<feature type="domain" description="EGF-like" evidence="3">
    <location>
        <begin position="978"/>
        <end position="1011"/>
    </location>
</feature>
<feature type="domain" description="EGF-like" evidence="3">
    <location>
        <begin position="844"/>
        <end position="883"/>
    </location>
</feature>
<dbReference type="PANTHER" id="PTHR15332:SF175">
    <property type="entry name" value="PROPROTEIN CONVERTASE SUBTILISIN_KEXIN TYPE 5-LIKE"/>
    <property type="match status" value="1"/>
</dbReference>
<proteinExistence type="predicted"/>
<feature type="domain" description="EGF-like" evidence="3">
    <location>
        <begin position="576"/>
        <end position="615"/>
    </location>
</feature>
<dbReference type="SUPFAM" id="SSF57184">
    <property type="entry name" value="Growth factor receptor domain"/>
    <property type="match status" value="6"/>
</dbReference>
<feature type="domain" description="EGF-like" evidence="3">
    <location>
        <begin position="750"/>
        <end position="789"/>
    </location>
</feature>
<accession>A0A0V0QAL0</accession>
<evidence type="ECO:0000313" key="5">
    <source>
        <dbReference type="Proteomes" id="UP000054937"/>
    </source>
</evidence>
<protein>
    <submittedName>
        <fullName evidence="4">Insulin-like growth factor binding protein, N-terminal</fullName>
    </submittedName>
</protein>
<feature type="domain" description="EGF-like" evidence="3">
    <location>
        <begin position="1076"/>
        <end position="1116"/>
    </location>
</feature>